<evidence type="ECO:0000313" key="2">
    <source>
        <dbReference type="EMBL" id="PWK46014.1"/>
    </source>
</evidence>
<proteinExistence type="predicted"/>
<feature type="compositionally biased region" description="Basic residues" evidence="1">
    <location>
        <begin position="100"/>
        <end position="115"/>
    </location>
</feature>
<name>A0A316FB13_9ACTN</name>
<keyword evidence="3" id="KW-1185">Reference proteome</keyword>
<comment type="caution">
    <text evidence="2">The sequence shown here is derived from an EMBL/GenBank/DDBJ whole genome shotgun (WGS) entry which is preliminary data.</text>
</comment>
<feature type="compositionally biased region" description="Low complexity" evidence="1">
    <location>
        <begin position="65"/>
        <end position="75"/>
    </location>
</feature>
<feature type="compositionally biased region" description="Low complexity" evidence="1">
    <location>
        <begin position="166"/>
        <end position="177"/>
    </location>
</feature>
<feature type="region of interest" description="Disordered" evidence="1">
    <location>
        <begin position="1"/>
        <end position="220"/>
    </location>
</feature>
<evidence type="ECO:0000256" key="1">
    <source>
        <dbReference type="SAM" id="MobiDB-lite"/>
    </source>
</evidence>
<dbReference type="AlphaFoldDB" id="A0A316FB13"/>
<gene>
    <name evidence="2" type="ORF">BC793_1101</name>
</gene>
<dbReference type="Proteomes" id="UP000245697">
    <property type="component" value="Unassembled WGS sequence"/>
</dbReference>
<feature type="compositionally biased region" description="Basic and acidic residues" evidence="1">
    <location>
        <begin position="178"/>
        <end position="188"/>
    </location>
</feature>
<evidence type="ECO:0000313" key="3">
    <source>
        <dbReference type="Proteomes" id="UP000245697"/>
    </source>
</evidence>
<protein>
    <submittedName>
        <fullName evidence="2">Uncharacterized protein</fullName>
    </submittedName>
</protein>
<sequence length="246" mass="26207">MAEAAVHSKTSFTQKTPIWYDPGRPIKPGRHVSVPWRSSPGLPHSPSHRNPSPGRLQPAPPSPSPVASSCRFPSPRLAPPRPASPRPASARLARPASPRPSHRPAPHRPAPHRPAPRIAPPLASPRIAPPARLADDRCPQPPPGGPRRGRWRADRRGPCSPGPSVAGRPSRRAPATTTDRRAPAERLPRPTGPTGACPGERSQRASATTNGPTGACHDDGGTQCPFVVACHRDTDDERSRNVECVT</sequence>
<dbReference type="EMBL" id="QGGR01000010">
    <property type="protein sequence ID" value="PWK46014.1"/>
    <property type="molecule type" value="Genomic_DNA"/>
</dbReference>
<feature type="compositionally biased region" description="Low complexity" evidence="1">
    <location>
        <begin position="86"/>
        <end position="96"/>
    </location>
</feature>
<accession>A0A316FB13</accession>
<reference evidence="2 3" key="1">
    <citation type="submission" date="2018-05" db="EMBL/GenBank/DDBJ databases">
        <title>Genomic Encyclopedia of Archaeal and Bacterial Type Strains, Phase II (KMG-II): from individual species to whole genera.</title>
        <authorList>
            <person name="Goeker M."/>
        </authorList>
    </citation>
    <scope>NUCLEOTIDE SEQUENCE [LARGE SCALE GENOMIC DNA]</scope>
    <source>
        <strain evidence="2 3">DSM 45184</strain>
    </source>
</reference>
<organism evidence="2 3">
    <name type="scientific">Actinoplanes xinjiangensis</name>
    <dbReference type="NCBI Taxonomy" id="512350"/>
    <lineage>
        <taxon>Bacteria</taxon>
        <taxon>Bacillati</taxon>
        <taxon>Actinomycetota</taxon>
        <taxon>Actinomycetes</taxon>
        <taxon>Micromonosporales</taxon>
        <taxon>Micromonosporaceae</taxon>
        <taxon>Actinoplanes</taxon>
    </lineage>
</organism>
<feature type="compositionally biased region" description="Pro residues" evidence="1">
    <location>
        <begin position="76"/>
        <end position="85"/>
    </location>
</feature>